<dbReference type="GO" id="GO:0003677">
    <property type="term" value="F:DNA binding"/>
    <property type="evidence" value="ECO:0007669"/>
    <property type="project" value="UniProtKB-KW"/>
</dbReference>
<dbReference type="GO" id="GO:0003700">
    <property type="term" value="F:DNA-binding transcription factor activity"/>
    <property type="evidence" value="ECO:0007669"/>
    <property type="project" value="InterPro"/>
</dbReference>
<name>A0A502EUR5_9FLAO</name>
<gene>
    <name evidence="5" type="ORF">EAH81_09155</name>
</gene>
<feature type="domain" description="HTH marR-type" evidence="4">
    <location>
        <begin position="5"/>
        <end position="139"/>
    </location>
</feature>
<dbReference type="PROSITE" id="PS01117">
    <property type="entry name" value="HTH_MARR_1"/>
    <property type="match status" value="1"/>
</dbReference>
<dbReference type="RefSeq" id="WP_140506081.1">
    <property type="nucleotide sequence ID" value="NZ_RCZH01000005.1"/>
</dbReference>
<protein>
    <submittedName>
        <fullName evidence="5">MarR family transcriptional regulator</fullName>
    </submittedName>
</protein>
<dbReference type="PROSITE" id="PS50995">
    <property type="entry name" value="HTH_MARR_2"/>
    <property type="match status" value="1"/>
</dbReference>
<evidence type="ECO:0000256" key="1">
    <source>
        <dbReference type="ARBA" id="ARBA00023015"/>
    </source>
</evidence>
<dbReference type="PRINTS" id="PR00598">
    <property type="entry name" value="HTHMARR"/>
</dbReference>
<accession>A0A502EUR5</accession>
<dbReference type="Pfam" id="PF01047">
    <property type="entry name" value="MarR"/>
    <property type="match status" value="1"/>
</dbReference>
<keyword evidence="2" id="KW-0238">DNA-binding</keyword>
<dbReference type="SUPFAM" id="SSF46785">
    <property type="entry name" value="Winged helix' DNA-binding domain"/>
    <property type="match status" value="1"/>
</dbReference>
<dbReference type="SMART" id="SM00347">
    <property type="entry name" value="HTH_MARR"/>
    <property type="match status" value="1"/>
</dbReference>
<dbReference type="InterPro" id="IPR036390">
    <property type="entry name" value="WH_DNA-bd_sf"/>
</dbReference>
<dbReference type="AlphaFoldDB" id="A0A502EUR5"/>
<proteinExistence type="predicted"/>
<evidence type="ECO:0000313" key="5">
    <source>
        <dbReference type="EMBL" id="TPG41638.1"/>
    </source>
</evidence>
<organism evidence="5 6">
    <name type="scientific">Flavobacterium pectinovorum</name>
    <dbReference type="NCBI Taxonomy" id="29533"/>
    <lineage>
        <taxon>Bacteria</taxon>
        <taxon>Pseudomonadati</taxon>
        <taxon>Bacteroidota</taxon>
        <taxon>Flavobacteriia</taxon>
        <taxon>Flavobacteriales</taxon>
        <taxon>Flavobacteriaceae</taxon>
        <taxon>Flavobacterium</taxon>
    </lineage>
</organism>
<evidence type="ECO:0000256" key="2">
    <source>
        <dbReference type="ARBA" id="ARBA00023125"/>
    </source>
</evidence>
<dbReference type="InterPro" id="IPR036388">
    <property type="entry name" value="WH-like_DNA-bd_sf"/>
</dbReference>
<dbReference type="OrthoDB" id="5327581at2"/>
<evidence type="ECO:0000259" key="4">
    <source>
        <dbReference type="PROSITE" id="PS50995"/>
    </source>
</evidence>
<evidence type="ECO:0000313" key="6">
    <source>
        <dbReference type="Proteomes" id="UP000319700"/>
    </source>
</evidence>
<reference evidence="5 6" key="1">
    <citation type="journal article" date="2019" name="Environ. Microbiol.">
        <title>Species interactions and distinct microbial communities in high Arctic permafrost affected cryosols are associated with the CH4 and CO2 gas fluxes.</title>
        <authorList>
            <person name="Altshuler I."/>
            <person name="Hamel J."/>
            <person name="Turney S."/>
            <person name="Magnuson E."/>
            <person name="Levesque R."/>
            <person name="Greer C."/>
            <person name="Whyte L.G."/>
        </authorList>
    </citation>
    <scope>NUCLEOTIDE SEQUENCE [LARGE SCALE GENOMIC DNA]</scope>
    <source>
        <strain evidence="5 6">42</strain>
    </source>
</reference>
<dbReference type="InterPro" id="IPR000835">
    <property type="entry name" value="HTH_MarR-typ"/>
</dbReference>
<dbReference type="EMBL" id="RCZH01000005">
    <property type="protein sequence ID" value="TPG41638.1"/>
    <property type="molecule type" value="Genomic_DNA"/>
</dbReference>
<sequence>MEKLSDIIFYSIEKSIKSYRQFAQKNISKAGIEITIDQWLVLKTIEEDNSTPQKDIASKTFKDVASITRIIELLVQKGYLSRKSKSEDRRRFELTLTDEGNDIIKKMQPYIQINRAQALKNITDEEIKNLHSTLSKIISNIN</sequence>
<dbReference type="Proteomes" id="UP000319700">
    <property type="component" value="Unassembled WGS sequence"/>
</dbReference>
<comment type="caution">
    <text evidence="5">The sequence shown here is derived from an EMBL/GenBank/DDBJ whole genome shotgun (WGS) entry which is preliminary data.</text>
</comment>
<dbReference type="InterPro" id="IPR023187">
    <property type="entry name" value="Tscrpt_reg_MarR-type_CS"/>
</dbReference>
<keyword evidence="3" id="KW-0804">Transcription</keyword>
<keyword evidence="6" id="KW-1185">Reference proteome</keyword>
<dbReference type="PANTHER" id="PTHR42756:SF1">
    <property type="entry name" value="TRANSCRIPTIONAL REPRESSOR OF EMRAB OPERON"/>
    <property type="match status" value="1"/>
</dbReference>
<keyword evidence="1" id="KW-0805">Transcription regulation</keyword>
<dbReference type="Gene3D" id="1.10.10.10">
    <property type="entry name" value="Winged helix-like DNA-binding domain superfamily/Winged helix DNA-binding domain"/>
    <property type="match status" value="1"/>
</dbReference>
<dbReference type="PANTHER" id="PTHR42756">
    <property type="entry name" value="TRANSCRIPTIONAL REGULATOR, MARR"/>
    <property type="match status" value="1"/>
</dbReference>
<evidence type="ECO:0000256" key="3">
    <source>
        <dbReference type="ARBA" id="ARBA00023163"/>
    </source>
</evidence>